<dbReference type="PIRSF" id="PIRSF006221">
    <property type="entry name" value="Ketosamine-3-kinase"/>
    <property type="match status" value="1"/>
</dbReference>
<comment type="similarity">
    <text evidence="1">Belongs to the fructosamine kinase family.</text>
</comment>
<dbReference type="InterPro" id="IPR011009">
    <property type="entry name" value="Kinase-like_dom_sf"/>
</dbReference>
<dbReference type="Gene3D" id="3.90.1200.10">
    <property type="match status" value="1"/>
</dbReference>
<dbReference type="GO" id="GO:0016301">
    <property type="term" value="F:kinase activity"/>
    <property type="evidence" value="ECO:0007669"/>
    <property type="project" value="UniProtKB-UniRule"/>
</dbReference>
<evidence type="ECO:0000313" key="4">
    <source>
        <dbReference type="Proteomes" id="UP000321827"/>
    </source>
</evidence>
<dbReference type="Pfam" id="PF03881">
    <property type="entry name" value="Fructosamin_kin"/>
    <property type="match status" value="1"/>
</dbReference>
<name>A0A511RMC3_9DEIN</name>
<protein>
    <submittedName>
        <fullName evidence="3">Fructosamine-3-kinase</fullName>
    </submittedName>
</protein>
<dbReference type="OrthoDB" id="5291879at2"/>
<organism evidence="3 4">
    <name type="scientific">Oceanithermus desulfurans NBRC 100063</name>
    <dbReference type="NCBI Taxonomy" id="1227550"/>
    <lineage>
        <taxon>Bacteria</taxon>
        <taxon>Thermotogati</taxon>
        <taxon>Deinococcota</taxon>
        <taxon>Deinococci</taxon>
        <taxon>Thermales</taxon>
        <taxon>Thermaceae</taxon>
        <taxon>Oceanithermus</taxon>
    </lineage>
</organism>
<gene>
    <name evidence="3" type="ORF">ODE01S_22220</name>
</gene>
<accession>A0A511RMC3</accession>
<dbReference type="PANTHER" id="PTHR12149">
    <property type="entry name" value="FRUCTOSAMINE 3 KINASE-RELATED PROTEIN"/>
    <property type="match status" value="1"/>
</dbReference>
<dbReference type="Proteomes" id="UP000321827">
    <property type="component" value="Unassembled WGS sequence"/>
</dbReference>
<reference evidence="3 4" key="1">
    <citation type="submission" date="2019-07" db="EMBL/GenBank/DDBJ databases">
        <title>Whole genome shotgun sequence of Oceanithermus desulfurans NBRC 100063.</title>
        <authorList>
            <person name="Hosoyama A."/>
            <person name="Uohara A."/>
            <person name="Ohji S."/>
            <person name="Ichikawa N."/>
        </authorList>
    </citation>
    <scope>NUCLEOTIDE SEQUENCE [LARGE SCALE GENOMIC DNA]</scope>
    <source>
        <strain evidence="3 4">NBRC 100063</strain>
    </source>
</reference>
<proteinExistence type="inferred from homology"/>
<keyword evidence="1 3" id="KW-0418">Kinase</keyword>
<dbReference type="EMBL" id="BJXN01000022">
    <property type="protein sequence ID" value="GEM90788.1"/>
    <property type="molecule type" value="Genomic_DNA"/>
</dbReference>
<dbReference type="RefSeq" id="WP_147148849.1">
    <property type="nucleotide sequence ID" value="NZ_BJXN01000022.1"/>
</dbReference>
<keyword evidence="1" id="KW-0808">Transferase</keyword>
<dbReference type="AlphaFoldDB" id="A0A511RMC3"/>
<dbReference type="SUPFAM" id="SSF56112">
    <property type="entry name" value="Protein kinase-like (PK-like)"/>
    <property type="match status" value="1"/>
</dbReference>
<feature type="region of interest" description="Disordered" evidence="2">
    <location>
        <begin position="1"/>
        <end position="20"/>
    </location>
</feature>
<dbReference type="Gene3D" id="3.30.200.20">
    <property type="entry name" value="Phosphorylase Kinase, domain 1"/>
    <property type="match status" value="1"/>
</dbReference>
<evidence type="ECO:0000256" key="1">
    <source>
        <dbReference type="PIRNR" id="PIRNR006221"/>
    </source>
</evidence>
<comment type="caution">
    <text evidence="3">The sequence shown here is derived from an EMBL/GenBank/DDBJ whole genome shotgun (WGS) entry which is preliminary data.</text>
</comment>
<sequence length="267" mass="29568">MDPRELLNRAGLPPEGRAEPLAGGDMGRVWRLGRYVVKTHPNPPRGLFPAEARGLGALAKAGVRVPRVHWVGEEGIVLDYLPPGPADWAGLGRMLARLHAHRGARYGADEPVFLGRFELPAGTRTDWTGFWVERRLRPLLQATRPRLGGLAGPLERFLQSFTWPAEGPVLIHGDLWSGNVLMSAQGPALIDPSAWYGERAVDLAMMRLFGGFPEAFWSGYEALRPLPPEVRAALPAYQLYFLLVHVHFFGSGYLAGVRRVLQHYGFL</sequence>
<dbReference type="InterPro" id="IPR016477">
    <property type="entry name" value="Fructo-/Ketosamine-3-kinase"/>
</dbReference>
<evidence type="ECO:0000313" key="3">
    <source>
        <dbReference type="EMBL" id="GEM90788.1"/>
    </source>
</evidence>
<dbReference type="PANTHER" id="PTHR12149:SF8">
    <property type="entry name" value="PROTEIN-RIBULOSAMINE 3-KINASE"/>
    <property type="match status" value="1"/>
</dbReference>
<evidence type="ECO:0000256" key="2">
    <source>
        <dbReference type="SAM" id="MobiDB-lite"/>
    </source>
</evidence>